<evidence type="ECO:0000313" key="4">
    <source>
        <dbReference type="Proteomes" id="UP000241618"/>
    </source>
</evidence>
<organism evidence="2 4">
    <name type="scientific">Photobacterium phosphoreum</name>
    <dbReference type="NCBI Taxonomy" id="659"/>
    <lineage>
        <taxon>Bacteria</taxon>
        <taxon>Pseudomonadati</taxon>
        <taxon>Pseudomonadota</taxon>
        <taxon>Gammaproteobacteria</taxon>
        <taxon>Vibrionales</taxon>
        <taxon>Vibrionaceae</taxon>
        <taxon>Photobacterium</taxon>
    </lineage>
</organism>
<accession>A0A2T3JAT7</accession>
<reference evidence="3 4" key="1">
    <citation type="submission" date="2018-03" db="EMBL/GenBank/DDBJ databases">
        <title>Whole genome sequencing of Histamine producing bacteria.</title>
        <authorList>
            <person name="Butler K."/>
        </authorList>
    </citation>
    <scope>NUCLEOTIDE SEQUENCE [LARGE SCALE GENOMIC DNA]</scope>
    <source>
        <strain evidence="2 4">FS-6.1</strain>
        <strain evidence="1 3">FS-6.2</strain>
    </source>
</reference>
<dbReference type="RefSeq" id="WP_107192060.1">
    <property type="nucleotide sequence ID" value="NZ_PYMN01000072.1"/>
</dbReference>
<proteinExistence type="predicted"/>
<comment type="caution">
    <text evidence="2">The sequence shown here is derived from an EMBL/GenBank/DDBJ whole genome shotgun (WGS) entry which is preliminary data.</text>
</comment>
<evidence type="ECO:0000313" key="3">
    <source>
        <dbReference type="Proteomes" id="UP000241405"/>
    </source>
</evidence>
<protein>
    <submittedName>
        <fullName evidence="2">Uncharacterized protein</fullName>
    </submittedName>
</protein>
<gene>
    <name evidence="2" type="ORF">C9J18_21380</name>
    <name evidence="1" type="ORF">CTM96_21475</name>
</gene>
<evidence type="ECO:0000313" key="1">
    <source>
        <dbReference type="EMBL" id="PSU19264.1"/>
    </source>
</evidence>
<dbReference type="EMBL" id="PYMP01000038">
    <property type="protein sequence ID" value="PSU45911.1"/>
    <property type="molecule type" value="Genomic_DNA"/>
</dbReference>
<evidence type="ECO:0000313" key="2">
    <source>
        <dbReference type="EMBL" id="PSU45911.1"/>
    </source>
</evidence>
<keyword evidence="3" id="KW-1185">Reference proteome</keyword>
<dbReference type="Proteomes" id="UP000241405">
    <property type="component" value="Unassembled WGS sequence"/>
</dbReference>
<dbReference type="AlphaFoldDB" id="A0A2T3JAT7"/>
<dbReference type="EMBL" id="PYMO01000043">
    <property type="protein sequence ID" value="PSU19264.1"/>
    <property type="molecule type" value="Genomic_DNA"/>
</dbReference>
<name>A0A2T3JAT7_PHOPO</name>
<dbReference type="Proteomes" id="UP000241618">
    <property type="component" value="Unassembled WGS sequence"/>
</dbReference>
<sequence length="137" mass="15802">MTNIFQDSLESGREAARNVTENKAQIAHVFDQLKLAIDSLTGFEGKIRIVDEYSDFLRQKPTGYLNVSYLVAEKNRATLFLFKMKQDDAGYPLIVEHKKNNVFCQNQEDLIACISRIFKDGQLILKIEHFTTEIQEQ</sequence>